<dbReference type="GO" id="GO:0008707">
    <property type="term" value="F:inositol hexakisphosphate 4-phosphatase activity"/>
    <property type="evidence" value="ECO:0007669"/>
    <property type="project" value="UniProtKB-EC"/>
</dbReference>
<dbReference type="RefSeq" id="WP_305731912.1">
    <property type="nucleotide sequence ID" value="NZ_OW150024.1"/>
</dbReference>
<keyword evidence="5" id="KW-1185">Reference proteome</keyword>
<dbReference type="CDD" id="cd08514">
    <property type="entry name" value="PBP2_AppA_like"/>
    <property type="match status" value="1"/>
</dbReference>
<dbReference type="PROSITE" id="PS01040">
    <property type="entry name" value="SBP_BACTERIAL_5"/>
    <property type="match status" value="1"/>
</dbReference>
<dbReference type="PANTHER" id="PTHR30290:SF38">
    <property type="entry name" value="D,D-DIPEPTIDE-BINDING PERIPLASMIC PROTEIN DDPA-RELATED"/>
    <property type="match status" value="1"/>
</dbReference>
<dbReference type="EMBL" id="OW150024">
    <property type="protein sequence ID" value="CAH2031069.1"/>
    <property type="molecule type" value="Genomic_DNA"/>
</dbReference>
<accession>A0ABN8HJ76</accession>
<proteinExistence type="inferred from homology"/>
<evidence type="ECO:0000256" key="2">
    <source>
        <dbReference type="ARBA" id="ARBA00022729"/>
    </source>
</evidence>
<feature type="domain" description="Solute-binding protein family 5" evidence="3">
    <location>
        <begin position="97"/>
        <end position="460"/>
    </location>
</feature>
<gene>
    <name evidence="4" type="ORF">GEAMG1_1239</name>
</gene>
<keyword evidence="2" id="KW-0732">Signal</keyword>
<dbReference type="Gene3D" id="3.40.190.10">
    <property type="entry name" value="Periplasmic binding protein-like II"/>
    <property type="match status" value="1"/>
</dbReference>
<dbReference type="EC" id="3.1.3.26" evidence="4"/>
<dbReference type="PIRSF" id="PIRSF002741">
    <property type="entry name" value="MppA"/>
    <property type="match status" value="1"/>
</dbReference>
<evidence type="ECO:0000313" key="4">
    <source>
        <dbReference type="EMBL" id="CAH2031069.1"/>
    </source>
</evidence>
<dbReference type="InterPro" id="IPR039424">
    <property type="entry name" value="SBP_5"/>
</dbReference>
<dbReference type="PANTHER" id="PTHR30290">
    <property type="entry name" value="PERIPLASMIC BINDING COMPONENT OF ABC TRANSPORTER"/>
    <property type="match status" value="1"/>
</dbReference>
<dbReference type="InterPro" id="IPR030678">
    <property type="entry name" value="Peptide/Ni-bd"/>
</dbReference>
<comment type="similarity">
    <text evidence="1">Belongs to the bacterial solute-binding protein 5 family.</text>
</comment>
<dbReference type="Gene3D" id="3.10.105.10">
    <property type="entry name" value="Dipeptide-binding Protein, Domain 3"/>
    <property type="match status" value="1"/>
</dbReference>
<dbReference type="InterPro" id="IPR000914">
    <property type="entry name" value="SBP_5_dom"/>
</dbReference>
<protein>
    <submittedName>
        <fullName evidence="4">4-phytase</fullName>
        <ecNumber evidence="4">3.1.3.26</ecNumber>
    </submittedName>
</protein>
<dbReference type="InterPro" id="IPR023765">
    <property type="entry name" value="SBP_5_CS"/>
</dbReference>
<name>A0ABN8HJ76_9BACT</name>
<dbReference type="SUPFAM" id="SSF53850">
    <property type="entry name" value="Periplasmic binding protein-like II"/>
    <property type="match status" value="1"/>
</dbReference>
<evidence type="ECO:0000259" key="3">
    <source>
        <dbReference type="Pfam" id="PF00496"/>
    </source>
</evidence>
<evidence type="ECO:0000313" key="5">
    <source>
        <dbReference type="Proteomes" id="UP001295463"/>
    </source>
</evidence>
<evidence type="ECO:0000256" key="1">
    <source>
        <dbReference type="ARBA" id="ARBA00005695"/>
    </source>
</evidence>
<dbReference type="Proteomes" id="UP001295463">
    <property type="component" value="Chromosome"/>
</dbReference>
<keyword evidence="4" id="KW-0378">Hydrolase</keyword>
<dbReference type="Gene3D" id="3.90.76.10">
    <property type="entry name" value="Dipeptide-binding Protein, Domain 1"/>
    <property type="match status" value="1"/>
</dbReference>
<organism evidence="4 5">
    <name type="scientific">Trichlorobacter ammonificans</name>
    <dbReference type="NCBI Taxonomy" id="2916410"/>
    <lineage>
        <taxon>Bacteria</taxon>
        <taxon>Pseudomonadati</taxon>
        <taxon>Thermodesulfobacteriota</taxon>
        <taxon>Desulfuromonadia</taxon>
        <taxon>Geobacterales</taxon>
        <taxon>Geobacteraceae</taxon>
        <taxon>Trichlorobacter</taxon>
    </lineage>
</organism>
<sequence length="552" mass="61686">MSAVPGLQRLSATGCALLLIVLLLVSAACSDRPAVAPVPPAGDTADAAPPVPGDTLVEGTIGEASTLIPVLASDSASHSVAAQIYNGLVKYDKNLVLVGDLAESFRVAPDGLTIIFKLRRNVKWHDGAPFTARDVLYTYRVIIDPKTPTAYSEDFRQVAAVTAPDTHTVVVRYARPYAPALASWGVGMLPAHLLEGQDITKSPLARKPVGTGPFRFKEWVAGQKIVLEANPDYFEGRPYLDRLVYRLIPDTSTMYMELKAGGVDMMGLTPVQYARQTDNERFRKQFNKYRYPSNGYLYLGYNLRHPLFKDRRVRRAMTAAINKEELIQGVLFGMGQKAHGPMIPGRWAYNPGVRDIPHDPRYARSLLAEAGWLPGSDGMLQKDGKPLRFTILTNQGNQQRLMTAQIIQQRLRQVGVDVRIRVVEWAAFLKEFIDKGNFEVVLLAWLTSQDPDMYDIWHSSKTKPGELNFIGYANPEVDRLLEEGRGTFDIEQRTKAYFRIQEILADEQPYTFLYVPDALPAVSSRIRGIEPAPAGIGHNLIKWHVPRLEQRY</sequence>
<dbReference type="Pfam" id="PF00496">
    <property type="entry name" value="SBP_bac_5"/>
    <property type="match status" value="1"/>
</dbReference>
<reference evidence="4 5" key="1">
    <citation type="submission" date="2022-03" db="EMBL/GenBank/DDBJ databases">
        <authorList>
            <person name="Koch H."/>
        </authorList>
    </citation>
    <scope>NUCLEOTIDE SEQUENCE [LARGE SCALE GENOMIC DNA]</scope>
    <source>
        <strain evidence="4 5">G1</strain>
    </source>
</reference>